<protein>
    <submittedName>
        <fullName evidence="1">3-oxoacyl-[acyl-carrier-] reductase domain protein</fullName>
    </submittedName>
</protein>
<accession>A0ABM5Z6Y3</accession>
<dbReference type="InterPro" id="IPR036291">
    <property type="entry name" value="NAD(P)-bd_dom_sf"/>
</dbReference>
<organism evidence="1 2">
    <name type="scientific">Collimonas pratensis</name>
    <dbReference type="NCBI Taxonomy" id="279113"/>
    <lineage>
        <taxon>Bacteria</taxon>
        <taxon>Pseudomonadati</taxon>
        <taxon>Pseudomonadota</taxon>
        <taxon>Betaproteobacteria</taxon>
        <taxon>Burkholderiales</taxon>
        <taxon>Oxalobacteraceae</taxon>
        <taxon>Collimonas</taxon>
    </lineage>
</organism>
<evidence type="ECO:0000313" key="2">
    <source>
        <dbReference type="Proteomes" id="UP000074914"/>
    </source>
</evidence>
<reference evidence="1 2" key="1">
    <citation type="submission" date="2015-11" db="EMBL/GenBank/DDBJ databases">
        <title>Exploring the genomic traits of fungus-feeding bacterial genus Collimonas.</title>
        <authorList>
            <person name="Song C."/>
            <person name="Schmidt R."/>
            <person name="de Jager V."/>
            <person name="Krzyzanowska D."/>
            <person name="Jongedijk E."/>
            <person name="Cankar K."/>
            <person name="Beekwilder J."/>
            <person name="van Veen A."/>
            <person name="de Boer W."/>
            <person name="van Veen J.A."/>
            <person name="Garbeva P."/>
        </authorList>
    </citation>
    <scope>NUCLEOTIDE SEQUENCE [LARGE SCALE GENOMIC DNA]</scope>
    <source>
        <strain evidence="1 2">Ter291</strain>
    </source>
</reference>
<keyword evidence="2" id="KW-1185">Reference proteome</keyword>
<proteinExistence type="predicted"/>
<dbReference type="EMBL" id="CP013236">
    <property type="protein sequence ID" value="AMP14870.1"/>
    <property type="molecule type" value="Genomic_DNA"/>
</dbReference>
<sequence length="46" mass="5027">MEYAKDGIRVIVVAPGTVDTPLHKNNPTDFLKSLSPMGTIQMVNAR</sequence>
<name>A0ABM5Z6Y3_9BURK</name>
<gene>
    <name evidence="1" type="ORF">CPter291_2613</name>
</gene>
<evidence type="ECO:0000313" key="1">
    <source>
        <dbReference type="EMBL" id="AMP14870.1"/>
    </source>
</evidence>
<dbReference type="Proteomes" id="UP000074914">
    <property type="component" value="Chromosome"/>
</dbReference>
<dbReference type="Gene3D" id="3.40.50.720">
    <property type="entry name" value="NAD(P)-binding Rossmann-like Domain"/>
    <property type="match status" value="1"/>
</dbReference>
<dbReference type="SUPFAM" id="SSF51735">
    <property type="entry name" value="NAD(P)-binding Rossmann-fold domains"/>
    <property type="match status" value="1"/>
</dbReference>